<accession>A0A7J6AA56</accession>
<dbReference type="AlphaFoldDB" id="A0A7J6AA56"/>
<proteinExistence type="predicted"/>
<comment type="caution">
    <text evidence="2">The sequence shown here is derived from an EMBL/GenBank/DDBJ whole genome shotgun (WGS) entry which is preliminary data.</text>
</comment>
<feature type="region of interest" description="Disordered" evidence="1">
    <location>
        <begin position="54"/>
        <end position="73"/>
    </location>
</feature>
<evidence type="ECO:0000256" key="1">
    <source>
        <dbReference type="SAM" id="MobiDB-lite"/>
    </source>
</evidence>
<sequence>MMSGDKVQRIRLANPRVSEPAYFSHFRLCVNCVSVPALSVIQCEPGAAPHHVQISTGGIGPEAVQSGTSVTHP</sequence>
<dbReference type="EMBL" id="JAAGNN010000017">
    <property type="protein sequence ID" value="KAF4078328.1"/>
    <property type="molecule type" value="Genomic_DNA"/>
</dbReference>
<keyword evidence="3" id="KW-1185">Reference proteome</keyword>
<evidence type="ECO:0000313" key="3">
    <source>
        <dbReference type="Proteomes" id="UP000593565"/>
    </source>
</evidence>
<protein>
    <submittedName>
        <fullName evidence="2">Uncharacterized protein</fullName>
    </submittedName>
</protein>
<reference evidence="2 3" key="1">
    <citation type="submission" date="2020-02" db="EMBL/GenBank/DDBJ databases">
        <title>A chromosome-scale genome assembly of the black bullhead catfish (Ameiurus melas).</title>
        <authorList>
            <person name="Wen M."/>
            <person name="Zham M."/>
            <person name="Cabau C."/>
            <person name="Klopp C."/>
            <person name="Donnadieu C."/>
            <person name="Roques C."/>
            <person name="Bouchez O."/>
            <person name="Lampietro C."/>
            <person name="Jouanno E."/>
            <person name="Herpin A."/>
            <person name="Louis A."/>
            <person name="Berthelot C."/>
            <person name="Parey E."/>
            <person name="Roest-Crollius H."/>
            <person name="Braasch I."/>
            <person name="Postlethwait J."/>
            <person name="Robinson-Rechavi M."/>
            <person name="Echchiki A."/>
            <person name="Begum T."/>
            <person name="Montfort J."/>
            <person name="Schartl M."/>
            <person name="Bobe J."/>
            <person name="Guiguen Y."/>
        </authorList>
    </citation>
    <scope>NUCLEOTIDE SEQUENCE [LARGE SCALE GENOMIC DNA]</scope>
    <source>
        <strain evidence="2">M_S1</strain>
        <tissue evidence="2">Blood</tissue>
    </source>
</reference>
<dbReference type="Proteomes" id="UP000593565">
    <property type="component" value="Unassembled WGS sequence"/>
</dbReference>
<gene>
    <name evidence="2" type="ORF">AMELA_G00197980</name>
</gene>
<organism evidence="2 3">
    <name type="scientific">Ameiurus melas</name>
    <name type="common">Black bullhead</name>
    <name type="synonym">Silurus melas</name>
    <dbReference type="NCBI Taxonomy" id="219545"/>
    <lineage>
        <taxon>Eukaryota</taxon>
        <taxon>Metazoa</taxon>
        <taxon>Chordata</taxon>
        <taxon>Craniata</taxon>
        <taxon>Vertebrata</taxon>
        <taxon>Euteleostomi</taxon>
        <taxon>Actinopterygii</taxon>
        <taxon>Neopterygii</taxon>
        <taxon>Teleostei</taxon>
        <taxon>Ostariophysi</taxon>
        <taxon>Siluriformes</taxon>
        <taxon>Ictaluridae</taxon>
        <taxon>Ameiurus</taxon>
    </lineage>
</organism>
<name>A0A7J6AA56_AMEME</name>
<evidence type="ECO:0000313" key="2">
    <source>
        <dbReference type="EMBL" id="KAF4078328.1"/>
    </source>
</evidence>